<evidence type="ECO:0000313" key="2">
    <source>
        <dbReference type="Proteomes" id="UP000094056"/>
    </source>
</evidence>
<dbReference type="PATRIC" id="fig|1872076.5.peg.3556"/>
<proteinExistence type="predicted"/>
<protein>
    <submittedName>
        <fullName evidence="1">Uncharacterized protein</fullName>
    </submittedName>
</protein>
<dbReference type="AlphaFoldDB" id="A0A1E3X8D8"/>
<dbReference type="EMBL" id="MAYW01000089">
    <property type="protein sequence ID" value="ODS31890.1"/>
    <property type="molecule type" value="Genomic_DNA"/>
</dbReference>
<dbReference type="Proteomes" id="UP000094056">
    <property type="component" value="Unassembled WGS sequence"/>
</dbReference>
<accession>A0A1E3X8D8</accession>
<name>A0A1E3X8D8_9BACT</name>
<gene>
    <name evidence="1" type="ORF">SCARUB_03004</name>
</gene>
<sequence>MERANKEFRSIVPEHIKYNLDEYLNIKRGDARRQPVDDKTVDIQITSSPYVTSYEYADLHQLSTLWLEYTPDLTEYRKEFIGTAHKRYEGRQLKSKIAQSVVNQMDVQDQKMAKEIEAFFIDMQEGFDETYRILKPGGRCCYVIGNNYLLTN</sequence>
<evidence type="ECO:0000313" key="1">
    <source>
        <dbReference type="EMBL" id="ODS31890.1"/>
    </source>
</evidence>
<dbReference type="InterPro" id="IPR029063">
    <property type="entry name" value="SAM-dependent_MTases_sf"/>
</dbReference>
<organism evidence="1 2">
    <name type="scientific">Candidatus Scalindua rubra</name>
    <dbReference type="NCBI Taxonomy" id="1872076"/>
    <lineage>
        <taxon>Bacteria</taxon>
        <taxon>Pseudomonadati</taxon>
        <taxon>Planctomycetota</taxon>
        <taxon>Candidatus Brocadiia</taxon>
        <taxon>Candidatus Brocadiales</taxon>
        <taxon>Candidatus Scalinduaceae</taxon>
        <taxon>Candidatus Scalindua</taxon>
    </lineage>
</organism>
<dbReference type="SUPFAM" id="SSF53335">
    <property type="entry name" value="S-adenosyl-L-methionine-dependent methyltransferases"/>
    <property type="match status" value="1"/>
</dbReference>
<reference evidence="1 2" key="1">
    <citation type="submission" date="2016-07" db="EMBL/GenBank/DDBJ databases">
        <title>Draft genome of Scalindua rubra, obtained from a brine-seawater interface in the Red Sea, sheds light on salt adaptation in anammox bacteria.</title>
        <authorList>
            <person name="Speth D.R."/>
            <person name="Lagkouvardos I."/>
            <person name="Wang Y."/>
            <person name="Qian P.-Y."/>
            <person name="Dutilh B.E."/>
            <person name="Jetten M.S."/>
        </authorList>
    </citation>
    <scope>NUCLEOTIDE SEQUENCE [LARGE SCALE GENOMIC DNA]</scope>
    <source>
        <strain evidence="1">BSI-1</strain>
    </source>
</reference>
<comment type="caution">
    <text evidence="1">The sequence shown here is derived from an EMBL/GenBank/DDBJ whole genome shotgun (WGS) entry which is preliminary data.</text>
</comment>
<dbReference type="Gene3D" id="3.40.50.150">
    <property type="entry name" value="Vaccinia Virus protein VP39"/>
    <property type="match status" value="1"/>
</dbReference>